<dbReference type="PANTHER" id="PTHR36966:SF1">
    <property type="entry name" value="REP-ASSOCIATED TYROSINE TRANSPOSASE"/>
    <property type="match status" value="1"/>
</dbReference>
<evidence type="ECO:0000313" key="3">
    <source>
        <dbReference type="Proteomes" id="UP000321204"/>
    </source>
</evidence>
<dbReference type="GO" id="GO:0006313">
    <property type="term" value="P:DNA transposition"/>
    <property type="evidence" value="ECO:0007669"/>
    <property type="project" value="InterPro"/>
</dbReference>
<protein>
    <submittedName>
        <fullName evidence="2">Transposase</fullName>
    </submittedName>
</protein>
<sequence>MEEPELITAHAQFFTATCLEWKPLLKPDKYKDILIESLRFLVKNNRVVVYGFVLMQNHLHLIWQLRHGHKREDVQRDFLKFTAQTIKEDLQRHHPKALEQFRVNAKDRMYQFWERNPLSVDLYTDKTIRQKLTYIHQNPVRANLCRWPEEYLYSSAMFYHSGKDDWGFLSHVLG</sequence>
<evidence type="ECO:0000259" key="1">
    <source>
        <dbReference type="SMART" id="SM01321"/>
    </source>
</evidence>
<dbReference type="PANTHER" id="PTHR36966">
    <property type="entry name" value="REP-ASSOCIATED TYROSINE TRANSPOSASE"/>
    <property type="match status" value="1"/>
</dbReference>
<dbReference type="EMBL" id="CP042433">
    <property type="protein sequence ID" value="QEC57602.1"/>
    <property type="molecule type" value="Genomic_DNA"/>
</dbReference>
<dbReference type="InterPro" id="IPR052715">
    <property type="entry name" value="RAYT_transposase"/>
</dbReference>
<dbReference type="AlphaFoldDB" id="A0A5B8UMK4"/>
<dbReference type="RefSeq" id="WP_146790096.1">
    <property type="nucleotide sequence ID" value="NZ_BAABIO010000003.1"/>
</dbReference>
<dbReference type="SMART" id="SM01321">
    <property type="entry name" value="Y1_Tnp"/>
    <property type="match status" value="1"/>
</dbReference>
<dbReference type="InterPro" id="IPR036515">
    <property type="entry name" value="Transposase_17_sf"/>
</dbReference>
<organism evidence="2 3">
    <name type="scientific">Flavisolibacter ginsenosidimutans</name>
    <dbReference type="NCBI Taxonomy" id="661481"/>
    <lineage>
        <taxon>Bacteria</taxon>
        <taxon>Pseudomonadati</taxon>
        <taxon>Bacteroidota</taxon>
        <taxon>Chitinophagia</taxon>
        <taxon>Chitinophagales</taxon>
        <taxon>Chitinophagaceae</taxon>
        <taxon>Flavisolibacter</taxon>
    </lineage>
</organism>
<evidence type="ECO:0000313" key="2">
    <source>
        <dbReference type="EMBL" id="QEC57602.1"/>
    </source>
</evidence>
<dbReference type="OrthoDB" id="9788881at2"/>
<dbReference type="KEGG" id="fgg:FSB75_17385"/>
<dbReference type="NCBIfam" id="NF047646">
    <property type="entry name" value="REP_Tyr_transpos"/>
    <property type="match status" value="1"/>
</dbReference>
<dbReference type="SUPFAM" id="SSF143422">
    <property type="entry name" value="Transposase IS200-like"/>
    <property type="match status" value="1"/>
</dbReference>
<accession>A0A5B8UMK4</accession>
<name>A0A5B8UMK4_9BACT</name>
<gene>
    <name evidence="2" type="ORF">FSB75_17385</name>
</gene>
<dbReference type="Proteomes" id="UP000321204">
    <property type="component" value="Chromosome"/>
</dbReference>
<dbReference type="GO" id="GO:0004803">
    <property type="term" value="F:transposase activity"/>
    <property type="evidence" value="ECO:0007669"/>
    <property type="project" value="InterPro"/>
</dbReference>
<feature type="domain" description="Transposase IS200-like" evidence="1">
    <location>
        <begin position="7"/>
        <end position="138"/>
    </location>
</feature>
<reference evidence="2 3" key="1">
    <citation type="journal article" date="2015" name="Int. J. Syst. Evol. Microbiol.">
        <title>Flavisolibacter ginsenosidimutans sp. nov., with ginsenoside-converting activity isolated from soil used for cultivating ginseng.</title>
        <authorList>
            <person name="Zhao Y."/>
            <person name="Liu Q."/>
            <person name="Kang M.S."/>
            <person name="Jin F."/>
            <person name="Yu H."/>
            <person name="Im W.T."/>
        </authorList>
    </citation>
    <scope>NUCLEOTIDE SEQUENCE [LARGE SCALE GENOMIC DNA]</scope>
    <source>
        <strain evidence="2 3">Gsoil 636</strain>
    </source>
</reference>
<proteinExistence type="predicted"/>
<dbReference type="Gene3D" id="3.30.70.1290">
    <property type="entry name" value="Transposase IS200-like"/>
    <property type="match status" value="1"/>
</dbReference>
<dbReference type="InterPro" id="IPR002686">
    <property type="entry name" value="Transposase_17"/>
</dbReference>
<dbReference type="GO" id="GO:0043565">
    <property type="term" value="F:sequence-specific DNA binding"/>
    <property type="evidence" value="ECO:0007669"/>
    <property type="project" value="TreeGrafter"/>
</dbReference>
<keyword evidence="3" id="KW-1185">Reference proteome</keyword>